<dbReference type="AlphaFoldDB" id="A0ABD2NX26"/>
<keyword evidence="2" id="KW-1185">Reference proteome</keyword>
<evidence type="ECO:0000313" key="2">
    <source>
        <dbReference type="Proteomes" id="UP001516400"/>
    </source>
</evidence>
<reference evidence="1 2" key="1">
    <citation type="journal article" date="2021" name="BMC Biol.">
        <title>Horizontally acquired antibacterial genes associated with adaptive radiation of ladybird beetles.</title>
        <authorList>
            <person name="Li H.S."/>
            <person name="Tang X.F."/>
            <person name="Huang Y.H."/>
            <person name="Xu Z.Y."/>
            <person name="Chen M.L."/>
            <person name="Du X.Y."/>
            <person name="Qiu B.Y."/>
            <person name="Chen P.T."/>
            <person name="Zhang W."/>
            <person name="Slipinski A."/>
            <person name="Escalona H.E."/>
            <person name="Waterhouse R.M."/>
            <person name="Zwick A."/>
            <person name="Pang H."/>
        </authorList>
    </citation>
    <scope>NUCLEOTIDE SEQUENCE [LARGE SCALE GENOMIC DNA]</scope>
    <source>
        <strain evidence="1">SYSU2018</strain>
    </source>
</reference>
<accession>A0ABD2NX26</accession>
<comment type="caution">
    <text evidence="1">The sequence shown here is derived from an EMBL/GenBank/DDBJ whole genome shotgun (WGS) entry which is preliminary data.</text>
</comment>
<sequence length="92" mass="10671">MSYLKREYITRVDNVQHEKIFANVMLEGEEAVEDLIILQQNDSSDIESEFEASYEEESAPFGCSANLKHQIGPTYRHYRTLNLKKRFGITIA</sequence>
<evidence type="ECO:0000313" key="1">
    <source>
        <dbReference type="EMBL" id="KAL3283180.1"/>
    </source>
</evidence>
<name>A0ABD2NX26_9CUCU</name>
<gene>
    <name evidence="1" type="ORF">HHI36_006332</name>
</gene>
<protein>
    <submittedName>
        <fullName evidence="1">Uncharacterized protein</fullName>
    </submittedName>
</protein>
<dbReference type="Proteomes" id="UP001516400">
    <property type="component" value="Unassembled WGS sequence"/>
</dbReference>
<organism evidence="1 2">
    <name type="scientific">Cryptolaemus montrouzieri</name>
    <dbReference type="NCBI Taxonomy" id="559131"/>
    <lineage>
        <taxon>Eukaryota</taxon>
        <taxon>Metazoa</taxon>
        <taxon>Ecdysozoa</taxon>
        <taxon>Arthropoda</taxon>
        <taxon>Hexapoda</taxon>
        <taxon>Insecta</taxon>
        <taxon>Pterygota</taxon>
        <taxon>Neoptera</taxon>
        <taxon>Endopterygota</taxon>
        <taxon>Coleoptera</taxon>
        <taxon>Polyphaga</taxon>
        <taxon>Cucujiformia</taxon>
        <taxon>Coccinelloidea</taxon>
        <taxon>Coccinellidae</taxon>
        <taxon>Scymninae</taxon>
        <taxon>Scymnini</taxon>
        <taxon>Cryptolaemus</taxon>
    </lineage>
</organism>
<dbReference type="EMBL" id="JABFTP020000144">
    <property type="protein sequence ID" value="KAL3283180.1"/>
    <property type="molecule type" value="Genomic_DNA"/>
</dbReference>
<proteinExistence type="predicted"/>